<gene>
    <name evidence="5" type="primary">pgaC</name>
    <name evidence="5" type="ORF">MAMMFC1_04238</name>
</gene>
<keyword evidence="2 5" id="KW-0328">Glycosyltransferase</keyword>
<evidence type="ECO:0000313" key="6">
    <source>
        <dbReference type="Proteomes" id="UP000276437"/>
    </source>
</evidence>
<reference evidence="5 6" key="1">
    <citation type="journal article" date="2018" name="Int. J. Syst. Evol. Microbiol.">
        <title>Methylomusa anaerophila gen. nov., sp. nov., an anaerobic methanol-utilizing bacterium isolated from a microbial fuel cell.</title>
        <authorList>
            <person name="Amano N."/>
            <person name="Yamamuro A."/>
            <person name="Miyahara M."/>
            <person name="Kouzuma A."/>
            <person name="Abe T."/>
            <person name="Watanabe K."/>
        </authorList>
    </citation>
    <scope>NUCLEOTIDE SEQUENCE [LARGE SCALE GENOMIC DNA]</scope>
    <source>
        <strain evidence="5 6">MMFC1</strain>
    </source>
</reference>
<protein>
    <submittedName>
        <fullName evidence="5">Poly-beta-1,6-N-acetyl-D-glucosamine synthase</fullName>
        <ecNumber evidence="5">2.4.1.-</ecNumber>
    </submittedName>
</protein>
<dbReference type="SUPFAM" id="SSF53448">
    <property type="entry name" value="Nucleotide-diphospho-sugar transferases"/>
    <property type="match status" value="1"/>
</dbReference>
<sequence length="417" mass="47767">MLVDNLFIASLAATWLILFYHVILTIGGYRHFVKTLTSVEPDLELSEYPMVTVLIPAHNEEMVIGRTVDAMARLIYPQDRLEIIVVNDCSTDRTGKILAEKCAKYPQLKVVTLAPPLGAKGKSNALNNGLKASKGDYIVVYDADNTPERRAVLYLVHAILQDEKLGAVVGKFRTRNKEASLLTRFINVETLSFQWLLQAGRCHFFGITTIPGTNFIIRRSLLDSMGGWNVNALTEDTELTIRIYDSGYRIFWLPHAVTWEQEPETLRVWLKQRTRWAQGNMWIIGQYLFKLFTLRDLRISADIIYFTFTYFVFFVAIIVSDLIFILGILGLTQLTVSGPFNIIWLLAYALFIVETYISLSLERGEGNGKNLALTALMYFTYSQLWIILVFRASYLLLKRKLQKDSGFHWYKTERSAL</sequence>
<organism evidence="5 6">
    <name type="scientific">Methylomusa anaerophila</name>
    <dbReference type="NCBI Taxonomy" id="1930071"/>
    <lineage>
        <taxon>Bacteria</taxon>
        <taxon>Bacillati</taxon>
        <taxon>Bacillota</taxon>
        <taxon>Negativicutes</taxon>
        <taxon>Selenomonadales</taxon>
        <taxon>Sporomusaceae</taxon>
        <taxon>Methylomusa</taxon>
    </lineage>
</organism>
<dbReference type="AlphaFoldDB" id="A0A348AR23"/>
<dbReference type="KEGG" id="mana:MAMMFC1_04238"/>
<dbReference type="GO" id="GO:0016757">
    <property type="term" value="F:glycosyltransferase activity"/>
    <property type="evidence" value="ECO:0007669"/>
    <property type="project" value="UniProtKB-KW"/>
</dbReference>
<keyword evidence="3 5" id="KW-0808">Transferase</keyword>
<evidence type="ECO:0000256" key="3">
    <source>
        <dbReference type="ARBA" id="ARBA00022679"/>
    </source>
</evidence>
<dbReference type="EC" id="2.4.1.-" evidence="5"/>
<dbReference type="Pfam" id="PF13641">
    <property type="entry name" value="Glyco_tranf_2_3"/>
    <property type="match status" value="1"/>
</dbReference>
<keyword evidence="4" id="KW-0812">Transmembrane</keyword>
<feature type="transmembrane region" description="Helical" evidence="4">
    <location>
        <begin position="6"/>
        <end position="26"/>
    </location>
</feature>
<dbReference type="CDD" id="cd06423">
    <property type="entry name" value="CESA_like"/>
    <property type="match status" value="1"/>
</dbReference>
<feature type="transmembrane region" description="Helical" evidence="4">
    <location>
        <begin position="341"/>
        <end position="359"/>
    </location>
</feature>
<evidence type="ECO:0000256" key="2">
    <source>
        <dbReference type="ARBA" id="ARBA00022676"/>
    </source>
</evidence>
<dbReference type="Gene3D" id="3.90.550.10">
    <property type="entry name" value="Spore Coat Polysaccharide Biosynthesis Protein SpsA, Chain A"/>
    <property type="match status" value="1"/>
</dbReference>
<comment type="similarity">
    <text evidence="1">Belongs to the glycosyltransferase 2 family.</text>
</comment>
<feature type="transmembrane region" description="Helical" evidence="4">
    <location>
        <begin position="371"/>
        <end position="397"/>
    </location>
</feature>
<proteinExistence type="inferred from homology"/>
<dbReference type="Proteomes" id="UP000276437">
    <property type="component" value="Chromosome"/>
</dbReference>
<dbReference type="InterPro" id="IPR029044">
    <property type="entry name" value="Nucleotide-diphossugar_trans"/>
</dbReference>
<dbReference type="PANTHER" id="PTHR43630">
    <property type="entry name" value="POLY-BETA-1,6-N-ACETYL-D-GLUCOSAMINE SYNTHASE"/>
    <property type="match status" value="1"/>
</dbReference>
<feature type="transmembrane region" description="Helical" evidence="4">
    <location>
        <begin position="303"/>
        <end position="329"/>
    </location>
</feature>
<evidence type="ECO:0000313" key="5">
    <source>
        <dbReference type="EMBL" id="BBB93521.1"/>
    </source>
</evidence>
<keyword evidence="4" id="KW-1133">Transmembrane helix</keyword>
<keyword evidence="6" id="KW-1185">Reference proteome</keyword>
<dbReference type="EMBL" id="AP018449">
    <property type="protein sequence ID" value="BBB93521.1"/>
    <property type="molecule type" value="Genomic_DNA"/>
</dbReference>
<evidence type="ECO:0000256" key="1">
    <source>
        <dbReference type="ARBA" id="ARBA00006739"/>
    </source>
</evidence>
<accession>A0A348AR23</accession>
<name>A0A348AR23_9FIRM</name>
<dbReference type="PANTHER" id="PTHR43630:SF1">
    <property type="entry name" value="POLY-BETA-1,6-N-ACETYL-D-GLUCOSAMINE SYNTHASE"/>
    <property type="match status" value="1"/>
</dbReference>
<evidence type="ECO:0000256" key="4">
    <source>
        <dbReference type="SAM" id="Phobius"/>
    </source>
</evidence>
<keyword evidence="4" id="KW-0472">Membrane</keyword>